<feature type="transmembrane region" description="Helical" evidence="1">
    <location>
        <begin position="540"/>
        <end position="557"/>
    </location>
</feature>
<accession>A0ABS2ALQ4</accession>
<sequence length="892" mass="94138">MRFRDRPWRLIATLSLLVAGLLGAALVGNSTGFYDLDAEAAESDHDSEIRAHPGRSLDASCYVEPASRPAVGCSYKLTLRAEDQLVQAWNRDELGIGNLVDVIGLPYSWTFSDPTLDYLQDRSVVSMAFTGGYEQLLDPSTGAEDVVFASAVGGDSLVRRQTWHIHTTTAVIAGVTASKPDVINAKGIELQFDPGSAEDNLTVSIGAGVPIFAENEVRDPDRPILPRAEGDVAVLMSTFYWSVCGLLPWIALAVLTRRKRHPTALIANRVAVAIVFLAAASSVWIGLSELGWWPAVGSRWEWFFPSAASAGGVSALISLTLVALPVAFVAVFNGGRGLPHLEWSAVRSALIFSICFLGWAAYSRTTDGVEISFGWPVIAGLVLLLTSSWFLPGEATRHYIGSVASRGNPLSKAALCLGTAVIAMVAAVVLANQGKEATASAGWFALGIGVLVTPIVTVLMREAEVGWPSGRIAAHMLAVLSTLPPVLVVSDPSGVLDAMVDTSSAILVGGYMITLLGIVTVILSVTYLRSAAATGSALRNPLAWVAATVLVASLARVPNARSFGDFAAPVLALLLFLIWFRGNLGRGDIRTLSSITKPDHKMLVRAALRQRFMVATAEDLFRSARSKIVSGEVDLPEYDELQARLDDAATRNSGYRKGGSSAMTLERAAFGSHVGDLPWRSGSVAAGYALLLALPAIAIDGWAFVTVNANENVVTISGAAIVAALFYLLRWIGYGLLFGYFYPVIRGSNAMSKARTLMVLMIVPETLQVVANSVARGATGASVLPWLELGTPTSGATVVLGVAVRAGQVIVFCMVLGLLWERRLCDQAGVAWSRLRSFRSLRSLGAPVTAIVVAGATTAATAIATIAVASVFATSPAPPPAADKAGQAGTSK</sequence>
<evidence type="ECO:0000313" key="3">
    <source>
        <dbReference type="Proteomes" id="UP000632138"/>
    </source>
</evidence>
<gene>
    <name evidence="2" type="ORF">JIG36_35420</name>
</gene>
<reference evidence="2 3" key="1">
    <citation type="submission" date="2021-01" db="EMBL/GenBank/DDBJ databases">
        <title>Actinoplanes sp. nov. LDG1-06 isolated from lichen.</title>
        <authorList>
            <person name="Saeng-In P."/>
            <person name="Phongsopitanun W."/>
            <person name="Kanchanasin P."/>
            <person name="Yuki M."/>
            <person name="Kudo T."/>
            <person name="Ohkuma M."/>
            <person name="Tanasupawat S."/>
        </authorList>
    </citation>
    <scope>NUCLEOTIDE SEQUENCE [LARGE SCALE GENOMIC DNA]</scope>
    <source>
        <strain evidence="2 3">LDG1-06</strain>
    </source>
</reference>
<feature type="transmembrane region" description="Helical" evidence="1">
    <location>
        <begin position="413"/>
        <end position="431"/>
    </location>
</feature>
<feature type="transmembrane region" description="Helical" evidence="1">
    <location>
        <begin position="841"/>
        <end position="873"/>
    </location>
</feature>
<proteinExistence type="predicted"/>
<feature type="transmembrane region" description="Helical" evidence="1">
    <location>
        <begin position="505"/>
        <end position="528"/>
    </location>
</feature>
<evidence type="ECO:0000256" key="1">
    <source>
        <dbReference type="SAM" id="Phobius"/>
    </source>
</evidence>
<feature type="transmembrane region" description="Helical" evidence="1">
    <location>
        <begin position="754"/>
        <end position="775"/>
    </location>
</feature>
<feature type="transmembrane region" description="Helical" evidence="1">
    <location>
        <begin position="443"/>
        <end position="460"/>
    </location>
</feature>
<feature type="transmembrane region" description="Helical" evidence="1">
    <location>
        <begin position="795"/>
        <end position="820"/>
    </location>
</feature>
<feature type="transmembrane region" description="Helical" evidence="1">
    <location>
        <begin position="307"/>
        <end position="332"/>
    </location>
</feature>
<feature type="transmembrane region" description="Helical" evidence="1">
    <location>
        <begin position="685"/>
        <end position="704"/>
    </location>
</feature>
<feature type="transmembrane region" description="Helical" evidence="1">
    <location>
        <begin position="563"/>
        <end position="580"/>
    </location>
</feature>
<feature type="transmembrane region" description="Helical" evidence="1">
    <location>
        <begin position="373"/>
        <end position="392"/>
    </location>
</feature>
<evidence type="ECO:0000313" key="2">
    <source>
        <dbReference type="EMBL" id="MBM2620804.1"/>
    </source>
</evidence>
<keyword evidence="3" id="KW-1185">Reference proteome</keyword>
<feature type="transmembrane region" description="Helical" evidence="1">
    <location>
        <begin position="232"/>
        <end position="254"/>
    </location>
</feature>
<keyword evidence="1" id="KW-1133">Transmembrane helix</keyword>
<comment type="caution">
    <text evidence="2">The sequence shown here is derived from an EMBL/GenBank/DDBJ whole genome shotgun (WGS) entry which is preliminary data.</text>
</comment>
<dbReference type="RefSeq" id="WP_203380783.1">
    <property type="nucleotide sequence ID" value="NZ_JAENHP010000016.1"/>
</dbReference>
<feature type="transmembrane region" description="Helical" evidence="1">
    <location>
        <begin position="266"/>
        <end position="287"/>
    </location>
</feature>
<organism evidence="2 3">
    <name type="scientific">Paractinoplanes ovalisporus</name>
    <dbReference type="NCBI Taxonomy" id="2810368"/>
    <lineage>
        <taxon>Bacteria</taxon>
        <taxon>Bacillati</taxon>
        <taxon>Actinomycetota</taxon>
        <taxon>Actinomycetes</taxon>
        <taxon>Micromonosporales</taxon>
        <taxon>Micromonosporaceae</taxon>
        <taxon>Paractinoplanes</taxon>
    </lineage>
</organism>
<feature type="transmembrane region" description="Helical" evidence="1">
    <location>
        <begin position="472"/>
        <end position="490"/>
    </location>
</feature>
<feature type="transmembrane region" description="Helical" evidence="1">
    <location>
        <begin position="716"/>
        <end position="742"/>
    </location>
</feature>
<dbReference type="EMBL" id="JAENHP010000016">
    <property type="protein sequence ID" value="MBM2620804.1"/>
    <property type="molecule type" value="Genomic_DNA"/>
</dbReference>
<protein>
    <submittedName>
        <fullName evidence="2">Uncharacterized protein</fullName>
    </submittedName>
</protein>
<dbReference type="Proteomes" id="UP000632138">
    <property type="component" value="Unassembled WGS sequence"/>
</dbReference>
<name>A0ABS2ALQ4_9ACTN</name>
<keyword evidence="1" id="KW-0472">Membrane</keyword>
<feature type="transmembrane region" description="Helical" evidence="1">
    <location>
        <begin position="344"/>
        <end position="361"/>
    </location>
</feature>
<keyword evidence="1" id="KW-0812">Transmembrane</keyword>